<protein>
    <submittedName>
        <fullName evidence="2">Glyoxalase superfamily protein</fullName>
    </submittedName>
</protein>
<gene>
    <name evidence="2" type="ORF">M3P21_01995</name>
</gene>
<evidence type="ECO:0000259" key="1">
    <source>
        <dbReference type="Pfam" id="PF20066"/>
    </source>
</evidence>
<accession>A0ABT0PYN3</accession>
<proteinExistence type="predicted"/>
<reference evidence="2" key="1">
    <citation type="submission" date="2022-05" db="EMBL/GenBank/DDBJ databases">
        <authorList>
            <person name="Park J.-S."/>
        </authorList>
    </citation>
    <scope>NUCLEOTIDE SEQUENCE</scope>
    <source>
        <strain evidence="2">2012CJ41-6</strain>
    </source>
</reference>
<comment type="caution">
    <text evidence="2">The sequence shown here is derived from an EMBL/GenBank/DDBJ whole genome shotgun (WGS) entry which is preliminary data.</text>
</comment>
<dbReference type="Proteomes" id="UP001203880">
    <property type="component" value="Unassembled WGS sequence"/>
</dbReference>
<name>A0ABT0PYN3_9RHOB</name>
<organism evidence="2 3">
    <name type="scientific">Ruegeria spongiae</name>
    <dbReference type="NCBI Taxonomy" id="2942209"/>
    <lineage>
        <taxon>Bacteria</taxon>
        <taxon>Pseudomonadati</taxon>
        <taxon>Pseudomonadota</taxon>
        <taxon>Alphaproteobacteria</taxon>
        <taxon>Rhodobacterales</taxon>
        <taxon>Roseobacteraceae</taxon>
        <taxon>Ruegeria</taxon>
    </lineage>
</organism>
<keyword evidence="3" id="KW-1185">Reference proteome</keyword>
<dbReference type="InterPro" id="IPR045517">
    <property type="entry name" value="Glyoxalase_8"/>
</dbReference>
<feature type="domain" description="Glyoxalase-related protein" evidence="1">
    <location>
        <begin position="13"/>
        <end position="59"/>
    </location>
</feature>
<evidence type="ECO:0000313" key="2">
    <source>
        <dbReference type="EMBL" id="MCL6282287.1"/>
    </source>
</evidence>
<dbReference type="RefSeq" id="WP_249706398.1">
    <property type="nucleotide sequence ID" value="NZ_JAMFMB010000002.1"/>
</dbReference>
<dbReference type="EMBL" id="JAMFMB010000002">
    <property type="protein sequence ID" value="MCL6282287.1"/>
    <property type="molecule type" value="Genomic_DNA"/>
</dbReference>
<dbReference type="Pfam" id="PF20066">
    <property type="entry name" value="Glyoxalase_8"/>
    <property type="match status" value="1"/>
</dbReference>
<sequence length="287" mass="32489">MSQFTPGFPENPDIAKAQAKRLRTALKPDHKIGHSQSLELIARLHGEQSWGRMNSVFSAADTLSTSIQNTTVTPSAPAPRPKEAPLPEGHLEQRAMQALYQGLKKARPTSVSAKARTKAKELARDEIISTQSFETWLDQLDVNLGGMVFDMHVDNLIKILDVKTLSRYQRPRVRDKSAYAFSGMRMADFAAALIKLDRFGFDTHPEVFAEPLLEGIKKSRYIDEAELTCLWYGREQKKFSFHESFFDAVTDIQDLVREDFVMKNGTKVSVECEAGDLRLIHRITLHR</sequence>
<evidence type="ECO:0000313" key="3">
    <source>
        <dbReference type="Proteomes" id="UP001203880"/>
    </source>
</evidence>